<name>A0ABR4ARW7_9LECA</name>
<feature type="domain" description="Integrase core" evidence="1">
    <location>
        <begin position="16"/>
        <end position="151"/>
    </location>
</feature>
<dbReference type="PANTHER" id="PTHR46791:SF5">
    <property type="entry name" value="CLR5 DOMAIN-CONTAINING PROTEIN-RELATED"/>
    <property type="match status" value="1"/>
</dbReference>
<accession>A0ABR4ARW7</accession>
<dbReference type="PANTHER" id="PTHR46791">
    <property type="entry name" value="EXPRESSED PROTEIN"/>
    <property type="match status" value="1"/>
</dbReference>
<sequence length="277" mass="31983">MVLWIYVGISGRTGISVKRQYLDVLHEGFSVPKALRTDHGGETTMLADAHYSISKSLRTDDEETLRFINCFVFGTSTANQRIEAWWGWLTKGQISMWRAYFERLIAHQLFSVKSRQDRIAFNVVYISVIRREVHHYMCLWNNHSIRNQRKRPTVVAGKPFLLYHYPELSEAVQCGMPADPAYMEEIREEVADWDINEFLPKTTKERCDANLLELGHDPSRFYTEDLFPNGTGERTHCRVYLDLRGAVTEHMAAQAADPGLVQLSLSQIPRGTWEVTE</sequence>
<proteinExistence type="predicted"/>
<evidence type="ECO:0000259" key="1">
    <source>
        <dbReference type="Pfam" id="PF24764"/>
    </source>
</evidence>
<comment type="caution">
    <text evidence="2">The sequence shown here is derived from an EMBL/GenBank/DDBJ whole genome shotgun (WGS) entry which is preliminary data.</text>
</comment>
<dbReference type="Pfam" id="PF24764">
    <property type="entry name" value="rva_4"/>
    <property type="match status" value="1"/>
</dbReference>
<evidence type="ECO:0000313" key="2">
    <source>
        <dbReference type="EMBL" id="KAL2047582.1"/>
    </source>
</evidence>
<dbReference type="EMBL" id="JBEFKJ010000002">
    <property type="protein sequence ID" value="KAL2047582.1"/>
    <property type="molecule type" value="Genomic_DNA"/>
</dbReference>
<organism evidence="2 3">
    <name type="scientific">Stereocaulon virgatum</name>
    <dbReference type="NCBI Taxonomy" id="373712"/>
    <lineage>
        <taxon>Eukaryota</taxon>
        <taxon>Fungi</taxon>
        <taxon>Dikarya</taxon>
        <taxon>Ascomycota</taxon>
        <taxon>Pezizomycotina</taxon>
        <taxon>Lecanoromycetes</taxon>
        <taxon>OSLEUM clade</taxon>
        <taxon>Lecanoromycetidae</taxon>
        <taxon>Lecanorales</taxon>
        <taxon>Lecanorineae</taxon>
        <taxon>Stereocaulaceae</taxon>
        <taxon>Stereocaulon</taxon>
    </lineage>
</organism>
<dbReference type="InterPro" id="IPR058913">
    <property type="entry name" value="Integrase_dom_put"/>
</dbReference>
<evidence type="ECO:0000313" key="3">
    <source>
        <dbReference type="Proteomes" id="UP001590950"/>
    </source>
</evidence>
<protein>
    <recommendedName>
        <fullName evidence="1">Integrase core domain-containing protein</fullName>
    </recommendedName>
</protein>
<dbReference type="Proteomes" id="UP001590950">
    <property type="component" value="Unassembled WGS sequence"/>
</dbReference>
<reference evidence="2 3" key="1">
    <citation type="submission" date="2024-09" db="EMBL/GenBank/DDBJ databases">
        <title>Rethinking Asexuality: The Enigmatic Case of Functional Sexual Genes in Lepraria (Stereocaulaceae).</title>
        <authorList>
            <person name="Doellman M."/>
            <person name="Sun Y."/>
            <person name="Barcenas-Pena A."/>
            <person name="Lumbsch H.T."/>
            <person name="Grewe F."/>
        </authorList>
    </citation>
    <scope>NUCLEOTIDE SEQUENCE [LARGE SCALE GENOMIC DNA]</scope>
    <source>
        <strain evidence="2 3">Mercado 3170</strain>
    </source>
</reference>
<gene>
    <name evidence="2" type="ORF">N7G274_000623</name>
</gene>
<keyword evidence="3" id="KW-1185">Reference proteome</keyword>